<dbReference type="Gene3D" id="2.40.50.140">
    <property type="entry name" value="Nucleic acid-binding proteins"/>
    <property type="match status" value="1"/>
</dbReference>
<dbReference type="SUPFAM" id="SSF56091">
    <property type="entry name" value="DNA ligase/mRNA capping enzyme, catalytic domain"/>
    <property type="match status" value="1"/>
</dbReference>
<comment type="catalytic activity">
    <reaction evidence="10 11">
        <text>NAD(+) + (deoxyribonucleotide)n-3'-hydroxyl + 5'-phospho-(deoxyribonucleotide)m = (deoxyribonucleotide)n+m + AMP + beta-nicotinamide D-nucleotide.</text>
        <dbReference type="EC" id="6.5.1.2"/>
    </reaction>
</comment>
<feature type="binding site" evidence="11">
    <location>
        <begin position="81"/>
        <end position="82"/>
    </location>
    <ligand>
        <name>NAD(+)</name>
        <dbReference type="ChEBI" id="CHEBI:57540"/>
    </ligand>
</feature>
<dbReference type="PIRSF" id="PIRSF001604">
    <property type="entry name" value="LigA"/>
    <property type="match status" value="1"/>
</dbReference>
<dbReference type="SUPFAM" id="SSF47781">
    <property type="entry name" value="RuvA domain 2-like"/>
    <property type="match status" value="1"/>
</dbReference>
<evidence type="ECO:0000256" key="8">
    <source>
        <dbReference type="ARBA" id="ARBA00023027"/>
    </source>
</evidence>
<feature type="binding site" evidence="11">
    <location>
        <position position="135"/>
    </location>
    <ligand>
        <name>NAD(+)</name>
        <dbReference type="ChEBI" id="CHEBI:57540"/>
    </ligand>
</feature>
<protein>
    <recommendedName>
        <fullName evidence="11">DNA ligase</fullName>
        <ecNumber evidence="11">6.5.1.2</ecNumber>
    </recommendedName>
    <alternativeName>
        <fullName evidence="11">Polydeoxyribonucleotide synthase [NAD(+)]</fullName>
    </alternativeName>
</protein>
<reference evidence="14" key="1">
    <citation type="submission" date="2014-12" db="EMBL/GenBank/DDBJ databases">
        <title>Whole genome sequences of four Staphylococcus schleiferi canine isolates.</title>
        <authorList>
            <person name="Misic A.M."/>
            <person name="Cain C."/>
            <person name="Morris D.O."/>
            <person name="Rankin S."/>
            <person name="Beiting D."/>
        </authorList>
    </citation>
    <scope>NUCLEOTIDE SEQUENCE</scope>
    <source>
        <strain evidence="13">ASB11</strain>
        <strain evidence="14">ASB9</strain>
    </source>
</reference>
<dbReference type="EMBL" id="CDMN01000045">
    <property type="protein sequence ID" value="CRF44574.1"/>
    <property type="molecule type" value="Genomic_DNA"/>
</dbReference>
<dbReference type="Gene3D" id="3.30.470.30">
    <property type="entry name" value="DNA ligase/mRNA capping enzyme"/>
    <property type="match status" value="1"/>
</dbReference>
<feature type="active site" description="N6-AMP-lysine intermediate" evidence="11">
    <location>
        <position position="114"/>
    </location>
</feature>
<reference evidence="15" key="2">
    <citation type="submission" date="2014-12" db="EMBL/GenBank/DDBJ databases">
        <authorList>
            <person name="Smet A."/>
        </authorList>
    </citation>
    <scope>NUCLEOTIDE SEQUENCE [LARGE SCALE GENOMIC DNA]</scope>
</reference>
<dbReference type="FunFam" id="1.10.150.20:FF:000007">
    <property type="entry name" value="DNA ligase"/>
    <property type="match status" value="1"/>
</dbReference>
<evidence type="ECO:0000256" key="11">
    <source>
        <dbReference type="HAMAP-Rule" id="MF_01588"/>
    </source>
</evidence>
<dbReference type="InterPro" id="IPR001679">
    <property type="entry name" value="DNA_ligase"/>
</dbReference>
<gene>
    <name evidence="11" type="primary">ligA</name>
    <name evidence="13" type="ORF">HAL011_10730</name>
    <name evidence="14" type="ORF">HAL09_11650</name>
</gene>
<dbReference type="SMART" id="SM00292">
    <property type="entry name" value="BRCT"/>
    <property type="match status" value="1"/>
</dbReference>
<keyword evidence="15" id="KW-1185">Reference proteome</keyword>
<evidence type="ECO:0000256" key="9">
    <source>
        <dbReference type="ARBA" id="ARBA00023204"/>
    </source>
</evidence>
<evidence type="ECO:0000256" key="2">
    <source>
        <dbReference type="ARBA" id="ARBA00022598"/>
    </source>
</evidence>
<dbReference type="CDD" id="cd00114">
    <property type="entry name" value="LIGANc"/>
    <property type="match status" value="1"/>
</dbReference>
<dbReference type="Pfam" id="PF01653">
    <property type="entry name" value="DNA_ligase_aden"/>
    <property type="match status" value="1"/>
</dbReference>
<dbReference type="HAMAP" id="MF_01588">
    <property type="entry name" value="DNA_ligase_A"/>
    <property type="match status" value="1"/>
</dbReference>
<keyword evidence="9 11" id="KW-0234">DNA repair</keyword>
<comment type="cofactor">
    <cofactor evidence="11">
        <name>Mg(2+)</name>
        <dbReference type="ChEBI" id="CHEBI:18420"/>
    </cofactor>
    <cofactor evidence="11">
        <name>Mn(2+)</name>
        <dbReference type="ChEBI" id="CHEBI:29035"/>
    </cofactor>
</comment>
<dbReference type="InterPro" id="IPR010994">
    <property type="entry name" value="RuvA_2-like"/>
</dbReference>
<dbReference type="AlphaFoldDB" id="A0A0K2XIL2"/>
<dbReference type="CDD" id="cd17748">
    <property type="entry name" value="BRCT_DNA_ligase_like"/>
    <property type="match status" value="1"/>
</dbReference>
<evidence type="ECO:0000256" key="10">
    <source>
        <dbReference type="ARBA" id="ARBA00034005"/>
    </source>
</evidence>
<sequence length="744" mass="82410">MIQTLQDYHRLVEKLCTLAHHYYVLASPLVSDEIYDQLYREALAYEEAHPTDILAHSPTQRVGGEVVPFLPKQEHKVRMWSLDNVFNFKELQEWLKRLSDFAKAPLESFVCSPKLDGASLNLYYENGQLVSASMRGNGVVGELVTHNAKTIRSIPLKIPYTKPIEIRGEVLLLKEDFKALNAQRLAQNLAPFANARNASVGSLRQLNSSVTAQRKLTFYPWGLGLCPRAFNSLQKAMQEVQEWGFLSLDFVACSSAEEIQNTFDAFSKKRPNLPYEADGMVAMLDDLELQHSLGFTIKAPRFAIAYKFATAEKCTKLLRVINQVGRSGAITPVGVLEPVSVQGALVSRATLDNYTQIQQQDLQINDIVVVVRSGDVIPKILRPLKELRDHTQKKITPPTHCPSCATALQAQALNVCPACNLALLLKNKPNFCPKCVRFFQKPTHCPACASPLSSQQQKCPKCAYKVGLPRACLECGGDLIYQEFCYRCNLDLRERARGLVCPNTSCPARVQEGIVYFASKQGLEIKGLGDKVVAQLLRVGLLRGVADLYTLKKQDLLTLEGWQEKRADNLIRAIESTKHAPLWRFLCALGIEHVGKGASQVLSNAFGLQVFNATQAQITKLKGFGSVEGQSKIASSFVGYLQENKTLIETLLGHIAPTAPHIKEPSVGGFFAGKNVVLTGTLSQPRARICTQLEQQGAHIQTSVNKQTDYLICGENPGSKLEKAKSQGVQILDEETLFKHLKNA</sequence>
<accession>A0A0K2XIL2</accession>
<reference evidence="16" key="3">
    <citation type="submission" date="2014-12" db="EMBL/GenBank/DDBJ databases">
        <authorList>
            <person name="Jaenicke S."/>
        </authorList>
    </citation>
    <scope>NUCLEOTIDE SEQUENCE [LARGE SCALE GENOMIC DNA]</scope>
</reference>
<evidence type="ECO:0000256" key="1">
    <source>
        <dbReference type="ARBA" id="ARBA00004067"/>
    </source>
</evidence>
<keyword evidence="5 11" id="KW-0227">DNA damage</keyword>
<keyword evidence="11" id="KW-0464">Manganese</keyword>
<dbReference type="SUPFAM" id="SSF50249">
    <property type="entry name" value="Nucleic acid-binding proteins"/>
    <property type="match status" value="1"/>
</dbReference>
<dbReference type="EC" id="6.5.1.2" evidence="11"/>
<dbReference type="InterPro" id="IPR004150">
    <property type="entry name" value="NAD_DNA_ligase_OB"/>
</dbReference>
<dbReference type="InterPro" id="IPR013840">
    <property type="entry name" value="DNAligase_N"/>
</dbReference>
<feature type="binding site" evidence="11">
    <location>
        <position position="475"/>
    </location>
    <ligand>
        <name>Zn(2+)</name>
        <dbReference type="ChEBI" id="CHEBI:29105"/>
    </ligand>
</feature>
<feature type="binding site" evidence="11">
    <location>
        <position position="169"/>
    </location>
    <ligand>
        <name>NAD(+)</name>
        <dbReference type="ChEBI" id="CHEBI:57540"/>
    </ligand>
</feature>
<dbReference type="PROSITE" id="PS50172">
    <property type="entry name" value="BRCT"/>
    <property type="match status" value="1"/>
</dbReference>
<keyword evidence="8 11" id="KW-0520">NAD</keyword>
<dbReference type="Proteomes" id="UP000041394">
    <property type="component" value="Unassembled WGS sequence"/>
</dbReference>
<name>A0A0K2XIL2_9HELI</name>
<dbReference type="InterPro" id="IPR033136">
    <property type="entry name" value="DNA_ligase_CS"/>
</dbReference>
<proteinExistence type="inferred from homology"/>
<feature type="binding site" evidence="11">
    <location>
        <position position="506"/>
    </location>
    <ligand>
        <name>Zn(2+)</name>
        <dbReference type="ChEBI" id="CHEBI:29105"/>
    </ligand>
</feature>
<dbReference type="InterPro" id="IPR001357">
    <property type="entry name" value="BRCT_dom"/>
</dbReference>
<dbReference type="Gene3D" id="1.10.150.20">
    <property type="entry name" value="5' to 3' exonuclease, C-terminal subdomain"/>
    <property type="match status" value="2"/>
</dbReference>
<dbReference type="InterPro" id="IPR012340">
    <property type="entry name" value="NA-bd_OB-fold"/>
</dbReference>
<evidence type="ECO:0000256" key="5">
    <source>
        <dbReference type="ARBA" id="ARBA00022763"/>
    </source>
</evidence>
<dbReference type="GO" id="GO:0006281">
    <property type="term" value="P:DNA repair"/>
    <property type="evidence" value="ECO:0007669"/>
    <property type="project" value="UniProtKB-KW"/>
</dbReference>
<comment type="caution">
    <text evidence="11">Lacks conserved residue(s) required for the propagation of feature annotation.</text>
</comment>
<feature type="binding site" evidence="11">
    <location>
        <position position="307"/>
    </location>
    <ligand>
        <name>NAD(+)</name>
        <dbReference type="ChEBI" id="CHEBI:57540"/>
    </ligand>
</feature>
<comment type="function">
    <text evidence="1 11">DNA ligase that catalyzes the formation of phosphodiester linkages between 5'-phosphoryl and 3'-hydroxyl groups in double-stranded DNA using NAD as a coenzyme and as the energy source for the reaction. It is essential for DNA replication and repair of damaged DNA.</text>
</comment>
<dbReference type="InterPro" id="IPR013839">
    <property type="entry name" value="DNAligase_adenylation"/>
</dbReference>
<evidence type="ECO:0000256" key="3">
    <source>
        <dbReference type="ARBA" id="ARBA00022705"/>
    </source>
</evidence>
<keyword evidence="6 11" id="KW-0862">Zinc</keyword>
<evidence type="ECO:0000256" key="7">
    <source>
        <dbReference type="ARBA" id="ARBA00022842"/>
    </source>
</evidence>
<feature type="binding site" evidence="11">
    <location>
        <position position="472"/>
    </location>
    <ligand>
        <name>Zn(2+)</name>
        <dbReference type="ChEBI" id="CHEBI:29105"/>
    </ligand>
</feature>
<organism evidence="14 16">
    <name type="scientific">Helicobacter ailurogastricus</name>
    <dbReference type="NCBI Taxonomy" id="1578720"/>
    <lineage>
        <taxon>Bacteria</taxon>
        <taxon>Pseudomonadati</taxon>
        <taxon>Campylobacterota</taxon>
        <taxon>Epsilonproteobacteria</taxon>
        <taxon>Campylobacterales</taxon>
        <taxon>Helicobacteraceae</taxon>
        <taxon>Helicobacter</taxon>
    </lineage>
</organism>
<dbReference type="Pfam" id="PF03120">
    <property type="entry name" value="OB_DNA_ligase"/>
    <property type="match status" value="1"/>
</dbReference>
<dbReference type="EMBL" id="CDML01000036">
    <property type="protein sequence ID" value="CRF41282.1"/>
    <property type="molecule type" value="Genomic_DNA"/>
</dbReference>
<dbReference type="GO" id="GO:0003911">
    <property type="term" value="F:DNA ligase (NAD+) activity"/>
    <property type="evidence" value="ECO:0007669"/>
    <property type="project" value="UniProtKB-UniRule"/>
</dbReference>
<dbReference type="OrthoDB" id="9759736at2"/>
<keyword evidence="3 11" id="KW-0235">DNA replication</keyword>
<dbReference type="GO" id="GO:0046872">
    <property type="term" value="F:metal ion binding"/>
    <property type="evidence" value="ECO:0007669"/>
    <property type="project" value="UniProtKB-KW"/>
</dbReference>
<dbReference type="NCBIfam" id="TIGR00575">
    <property type="entry name" value="dnlj"/>
    <property type="match status" value="1"/>
</dbReference>
<feature type="binding site" evidence="11">
    <location>
        <begin position="32"/>
        <end position="36"/>
    </location>
    <ligand>
        <name>NAD(+)</name>
        <dbReference type="ChEBI" id="CHEBI:57540"/>
    </ligand>
</feature>
<evidence type="ECO:0000256" key="4">
    <source>
        <dbReference type="ARBA" id="ARBA00022723"/>
    </source>
</evidence>
<keyword evidence="2 11" id="KW-0436">Ligase</keyword>
<evidence type="ECO:0000313" key="14">
    <source>
        <dbReference type="EMBL" id="CRF44574.1"/>
    </source>
</evidence>
<dbReference type="PROSITE" id="PS01056">
    <property type="entry name" value="DNA_LIGASE_N2"/>
    <property type="match status" value="1"/>
</dbReference>
<evidence type="ECO:0000256" key="6">
    <source>
        <dbReference type="ARBA" id="ARBA00022833"/>
    </source>
</evidence>
<evidence type="ECO:0000259" key="12">
    <source>
        <dbReference type="PROSITE" id="PS50172"/>
    </source>
</evidence>
<dbReference type="RefSeq" id="WP_053942081.1">
    <property type="nucleotide sequence ID" value="NZ_CDML01000036.1"/>
</dbReference>
<dbReference type="Proteomes" id="UP000038622">
    <property type="component" value="Unassembled WGS sequence"/>
</dbReference>
<dbReference type="GO" id="GO:0006260">
    <property type="term" value="P:DNA replication"/>
    <property type="evidence" value="ECO:0007669"/>
    <property type="project" value="UniProtKB-KW"/>
</dbReference>
<evidence type="ECO:0000313" key="15">
    <source>
        <dbReference type="Proteomes" id="UP000038622"/>
    </source>
</evidence>
<comment type="similarity">
    <text evidence="11">Belongs to the NAD-dependent DNA ligase family. LigA subfamily.</text>
</comment>
<keyword evidence="7 11" id="KW-0460">Magnesium</keyword>
<dbReference type="InterPro" id="IPR036420">
    <property type="entry name" value="BRCT_dom_sf"/>
</dbReference>
<dbReference type="Pfam" id="PF00533">
    <property type="entry name" value="BRCT"/>
    <property type="match status" value="1"/>
</dbReference>
<dbReference type="SMART" id="SM00532">
    <property type="entry name" value="LIGANc"/>
    <property type="match status" value="1"/>
</dbReference>
<dbReference type="Gene3D" id="1.10.287.610">
    <property type="entry name" value="Helix hairpin bin"/>
    <property type="match status" value="1"/>
</dbReference>
<dbReference type="NCBIfam" id="NF005932">
    <property type="entry name" value="PRK07956.1"/>
    <property type="match status" value="1"/>
</dbReference>
<dbReference type="SUPFAM" id="SSF161187">
    <property type="entry name" value="YfgJ-like"/>
    <property type="match status" value="1"/>
</dbReference>
<feature type="domain" description="BRCT" evidence="12">
    <location>
        <begin position="666"/>
        <end position="744"/>
    </location>
</feature>
<evidence type="ECO:0000313" key="13">
    <source>
        <dbReference type="EMBL" id="CRF41282.1"/>
    </source>
</evidence>
<dbReference type="STRING" id="1578720.HAL011_10730"/>
<dbReference type="Gene3D" id="3.40.50.10190">
    <property type="entry name" value="BRCT domain"/>
    <property type="match status" value="1"/>
</dbReference>
<dbReference type="SUPFAM" id="SSF52113">
    <property type="entry name" value="BRCT domain"/>
    <property type="match status" value="1"/>
</dbReference>
<evidence type="ECO:0000313" key="16">
    <source>
        <dbReference type="Proteomes" id="UP000041394"/>
    </source>
</evidence>
<keyword evidence="4 11" id="KW-0479">Metal-binding</keyword>
<feature type="binding site" evidence="11">
    <location>
        <position position="488"/>
    </location>
    <ligand>
        <name>Zn(2+)</name>
        <dbReference type="ChEBI" id="CHEBI:29105"/>
    </ligand>
</feature>